<dbReference type="Gene3D" id="3.40.50.720">
    <property type="entry name" value="NAD(P)-binding Rossmann-like Domain"/>
    <property type="match status" value="1"/>
</dbReference>
<evidence type="ECO:0000313" key="9">
    <source>
        <dbReference type="Proteomes" id="UP000789342"/>
    </source>
</evidence>
<dbReference type="InterPro" id="IPR022694">
    <property type="entry name" value="3-OHacyl-CoA_DH"/>
</dbReference>
<evidence type="ECO:0000259" key="7">
    <source>
        <dbReference type="Pfam" id="PF02737"/>
    </source>
</evidence>
<evidence type="ECO:0000256" key="3">
    <source>
        <dbReference type="ARBA" id="ARBA00023002"/>
    </source>
</evidence>
<evidence type="ECO:0000256" key="1">
    <source>
        <dbReference type="ARBA" id="ARBA00005005"/>
    </source>
</evidence>
<feature type="binding site" evidence="5">
    <location>
        <position position="105"/>
    </location>
    <ligand>
        <name>NAD(+)</name>
        <dbReference type="ChEBI" id="CHEBI:57540"/>
    </ligand>
</feature>
<keyword evidence="3" id="KW-0560">Oxidoreductase</keyword>
<dbReference type="InterPro" id="IPR008927">
    <property type="entry name" value="6-PGluconate_DH-like_C_sf"/>
</dbReference>
<feature type="binding site" evidence="5">
    <location>
        <position position="100"/>
    </location>
    <ligand>
        <name>NAD(+)</name>
        <dbReference type="ChEBI" id="CHEBI:57540"/>
    </ligand>
</feature>
<dbReference type="PIRSF" id="PIRSF000105">
    <property type="entry name" value="HCDH"/>
    <property type="match status" value="1"/>
</dbReference>
<feature type="domain" description="3-hydroxyacyl-CoA dehydrogenase C-terminal" evidence="6">
    <location>
        <begin position="194"/>
        <end position="290"/>
    </location>
</feature>
<keyword evidence="9" id="KW-1185">Reference proteome</keyword>
<feature type="binding site" evidence="5">
    <location>
        <position position="282"/>
    </location>
    <ligand>
        <name>NAD(+)</name>
        <dbReference type="ChEBI" id="CHEBI:57540"/>
    </ligand>
</feature>
<dbReference type="PANTHER" id="PTHR48075">
    <property type="entry name" value="3-HYDROXYACYL-COA DEHYDROGENASE FAMILY PROTEIN"/>
    <property type="match status" value="1"/>
</dbReference>
<comment type="caution">
    <text evidence="8">The sequence shown here is derived from an EMBL/GenBank/DDBJ whole genome shotgun (WGS) entry which is preliminary data.</text>
</comment>
<dbReference type="Gene3D" id="1.10.1040.10">
    <property type="entry name" value="N-(1-d-carboxylethyl)-l-norvaline Dehydrogenase, domain 2"/>
    <property type="match status" value="1"/>
</dbReference>
<evidence type="ECO:0000313" key="8">
    <source>
        <dbReference type="EMBL" id="CAG8719789.1"/>
    </source>
</evidence>
<dbReference type="Pfam" id="PF00725">
    <property type="entry name" value="3HCDH"/>
    <property type="match status" value="1"/>
</dbReference>
<dbReference type="InterPro" id="IPR006108">
    <property type="entry name" value="3HC_DH_C"/>
</dbReference>
<dbReference type="FunFam" id="3.40.50.720:FF:000009">
    <property type="entry name" value="Fatty oxidation complex, alpha subunit"/>
    <property type="match status" value="1"/>
</dbReference>
<keyword evidence="5" id="KW-0520">NAD</keyword>
<dbReference type="InterPro" id="IPR036291">
    <property type="entry name" value="NAD(P)-bd_dom_sf"/>
</dbReference>
<dbReference type="InterPro" id="IPR013328">
    <property type="entry name" value="6PGD_dom2"/>
</dbReference>
<sequence>KPSFFILEVYDYQCVIGTGQMGMGIALVAANVAQLPVKIYDSNPKQIEKGLKFVDSLLEKDVGKNKMTSEHAHSTRLRITNASSLSDFSDVDFVIEAVSENFSVKKNIFEELDKFLDANAIMATNTSSISITKIAAVTTRPQKVIGMHFMNPVPVMQLVEIILGLDTSNETLTVTRNLAEAMGKTHTKSQDVPGFIANRLLMPYINEAVIALEQGIASKEDIDTTMKLGTNVPMGPLKLADFIGLDTCLAIMKILHNEIGDSKYRPAILLQRYVDAGKLGKKTGEGFYSWK</sequence>
<dbReference type="SUPFAM" id="SSF48179">
    <property type="entry name" value="6-phosphogluconate dehydrogenase C-terminal domain-like"/>
    <property type="match status" value="1"/>
</dbReference>
<proteinExistence type="inferred from homology"/>
<feature type="binding site" evidence="5">
    <location>
        <position position="127"/>
    </location>
    <ligand>
        <name>NAD(+)</name>
        <dbReference type="ChEBI" id="CHEBI:57540"/>
    </ligand>
</feature>
<evidence type="ECO:0000256" key="2">
    <source>
        <dbReference type="ARBA" id="ARBA00009463"/>
    </source>
</evidence>
<dbReference type="OrthoDB" id="5958943at2759"/>
<dbReference type="GO" id="GO:0006631">
    <property type="term" value="P:fatty acid metabolic process"/>
    <property type="evidence" value="ECO:0007669"/>
    <property type="project" value="InterPro"/>
</dbReference>
<feature type="binding site" evidence="5">
    <location>
        <position position="41"/>
    </location>
    <ligand>
        <name>NAD(+)</name>
        <dbReference type="ChEBI" id="CHEBI:57540"/>
    </ligand>
</feature>
<dbReference type="PANTHER" id="PTHR48075:SF5">
    <property type="entry name" value="3-HYDROXYBUTYRYL-COA DEHYDROGENASE"/>
    <property type="match status" value="1"/>
</dbReference>
<accession>A0A9N9I495</accession>
<evidence type="ECO:0000256" key="4">
    <source>
        <dbReference type="PIRSR" id="PIRSR000105-1"/>
    </source>
</evidence>
<comment type="similarity">
    <text evidence="2">Belongs to the 3-hydroxyacyl-CoA dehydrogenase family.</text>
</comment>
<protein>
    <submittedName>
        <fullName evidence="8">5100_t:CDS:1</fullName>
    </submittedName>
</protein>
<dbReference type="Pfam" id="PF02737">
    <property type="entry name" value="3HCDH_N"/>
    <property type="match status" value="1"/>
</dbReference>
<dbReference type="InterPro" id="IPR006176">
    <property type="entry name" value="3-OHacyl-CoA_DH_NAD-bd"/>
</dbReference>
<evidence type="ECO:0000259" key="6">
    <source>
        <dbReference type="Pfam" id="PF00725"/>
    </source>
</evidence>
<gene>
    <name evidence="8" type="ORF">AMORRO_LOCUS13264</name>
</gene>
<dbReference type="GO" id="GO:0070403">
    <property type="term" value="F:NAD+ binding"/>
    <property type="evidence" value="ECO:0007669"/>
    <property type="project" value="InterPro"/>
</dbReference>
<comment type="pathway">
    <text evidence="1">Lipid metabolism; fatty acid beta-oxidation.</text>
</comment>
<feature type="binding site" evidence="5">
    <location>
        <position position="151"/>
    </location>
    <ligand>
        <name>NAD(+)</name>
        <dbReference type="ChEBI" id="CHEBI:57540"/>
    </ligand>
</feature>
<reference evidence="8" key="1">
    <citation type="submission" date="2021-06" db="EMBL/GenBank/DDBJ databases">
        <authorList>
            <person name="Kallberg Y."/>
            <person name="Tangrot J."/>
            <person name="Rosling A."/>
        </authorList>
    </citation>
    <scope>NUCLEOTIDE SEQUENCE</scope>
    <source>
        <strain evidence="8">CL551</strain>
    </source>
</reference>
<dbReference type="GO" id="GO:0016616">
    <property type="term" value="F:oxidoreductase activity, acting on the CH-OH group of donors, NAD or NADP as acceptor"/>
    <property type="evidence" value="ECO:0007669"/>
    <property type="project" value="InterPro"/>
</dbReference>
<organism evidence="8 9">
    <name type="scientific">Acaulospora morrowiae</name>
    <dbReference type="NCBI Taxonomy" id="94023"/>
    <lineage>
        <taxon>Eukaryota</taxon>
        <taxon>Fungi</taxon>
        <taxon>Fungi incertae sedis</taxon>
        <taxon>Mucoromycota</taxon>
        <taxon>Glomeromycotina</taxon>
        <taxon>Glomeromycetes</taxon>
        <taxon>Diversisporales</taxon>
        <taxon>Acaulosporaceae</taxon>
        <taxon>Acaulospora</taxon>
    </lineage>
</organism>
<dbReference type="AlphaFoldDB" id="A0A9N9I495"/>
<feature type="domain" description="3-hydroxyacyl-CoA dehydrogenase NAD binding" evidence="7">
    <location>
        <begin position="15"/>
        <end position="190"/>
    </location>
</feature>
<dbReference type="Proteomes" id="UP000789342">
    <property type="component" value="Unassembled WGS sequence"/>
</dbReference>
<feature type="non-terminal residue" evidence="8">
    <location>
        <position position="1"/>
    </location>
</feature>
<dbReference type="EMBL" id="CAJVPV010022077">
    <property type="protein sequence ID" value="CAG8719789.1"/>
    <property type="molecule type" value="Genomic_DNA"/>
</dbReference>
<feature type="site" description="Important for catalytic activity" evidence="4">
    <location>
        <position position="148"/>
    </location>
</feature>
<dbReference type="SUPFAM" id="SSF51735">
    <property type="entry name" value="NAD(P)-binding Rossmann-fold domains"/>
    <property type="match status" value="1"/>
</dbReference>
<evidence type="ECO:0000256" key="5">
    <source>
        <dbReference type="PIRSR" id="PIRSR000105-2"/>
    </source>
</evidence>
<name>A0A9N9I495_9GLOM</name>
<feature type="binding site" evidence="5">
    <location>
        <begin position="17"/>
        <end position="22"/>
    </location>
    <ligand>
        <name>NAD(+)</name>
        <dbReference type="ChEBI" id="CHEBI:57540"/>
    </ligand>
</feature>